<protein>
    <submittedName>
        <fullName evidence="1">Uncharacterized protein</fullName>
    </submittedName>
</protein>
<name>A0A0E9TX50_ANGAN</name>
<dbReference type="AlphaFoldDB" id="A0A0E9TX50"/>
<evidence type="ECO:0000313" key="1">
    <source>
        <dbReference type="EMBL" id="JAH57505.1"/>
    </source>
</evidence>
<organism evidence="1">
    <name type="scientific">Anguilla anguilla</name>
    <name type="common">European freshwater eel</name>
    <name type="synonym">Muraena anguilla</name>
    <dbReference type="NCBI Taxonomy" id="7936"/>
    <lineage>
        <taxon>Eukaryota</taxon>
        <taxon>Metazoa</taxon>
        <taxon>Chordata</taxon>
        <taxon>Craniata</taxon>
        <taxon>Vertebrata</taxon>
        <taxon>Euteleostomi</taxon>
        <taxon>Actinopterygii</taxon>
        <taxon>Neopterygii</taxon>
        <taxon>Teleostei</taxon>
        <taxon>Anguilliformes</taxon>
        <taxon>Anguillidae</taxon>
        <taxon>Anguilla</taxon>
    </lineage>
</organism>
<dbReference type="EMBL" id="GBXM01051072">
    <property type="protein sequence ID" value="JAH57505.1"/>
    <property type="molecule type" value="Transcribed_RNA"/>
</dbReference>
<reference evidence="1" key="2">
    <citation type="journal article" date="2015" name="Fish Shellfish Immunol.">
        <title>Early steps in the European eel (Anguilla anguilla)-Vibrio vulnificus interaction in the gills: Role of the RtxA13 toxin.</title>
        <authorList>
            <person name="Callol A."/>
            <person name="Pajuelo D."/>
            <person name="Ebbesson L."/>
            <person name="Teles M."/>
            <person name="MacKenzie S."/>
            <person name="Amaro C."/>
        </authorList>
    </citation>
    <scope>NUCLEOTIDE SEQUENCE</scope>
</reference>
<accession>A0A0E9TX50</accession>
<sequence length="20" mass="2357">MMFHFDSARVDLTLVISRCD</sequence>
<reference evidence="1" key="1">
    <citation type="submission" date="2014-11" db="EMBL/GenBank/DDBJ databases">
        <authorList>
            <person name="Amaro Gonzalez C."/>
        </authorList>
    </citation>
    <scope>NUCLEOTIDE SEQUENCE</scope>
</reference>
<proteinExistence type="predicted"/>